<name>G2YQR9_BOTF4</name>
<organism evidence="1 2">
    <name type="scientific">Botryotinia fuckeliana (strain T4)</name>
    <name type="common">Noble rot fungus</name>
    <name type="synonym">Botrytis cinerea</name>
    <dbReference type="NCBI Taxonomy" id="999810"/>
    <lineage>
        <taxon>Eukaryota</taxon>
        <taxon>Fungi</taxon>
        <taxon>Dikarya</taxon>
        <taxon>Ascomycota</taxon>
        <taxon>Pezizomycotina</taxon>
        <taxon>Leotiomycetes</taxon>
        <taxon>Helotiales</taxon>
        <taxon>Sclerotiniaceae</taxon>
        <taxon>Botrytis</taxon>
    </lineage>
</organism>
<dbReference type="AlphaFoldDB" id="G2YQR9"/>
<dbReference type="Proteomes" id="UP000008177">
    <property type="component" value="Unplaced contigs"/>
</dbReference>
<protein>
    <submittedName>
        <fullName evidence="1">Uncharacterized protein</fullName>
    </submittedName>
</protein>
<dbReference type="InParanoid" id="G2YQR9"/>
<reference evidence="2" key="1">
    <citation type="journal article" date="2011" name="PLoS Genet.">
        <title>Genomic analysis of the necrotrophic fungal pathogens Sclerotinia sclerotiorum and Botrytis cinerea.</title>
        <authorList>
            <person name="Amselem J."/>
            <person name="Cuomo C.A."/>
            <person name="van Kan J.A."/>
            <person name="Viaud M."/>
            <person name="Benito E.P."/>
            <person name="Couloux A."/>
            <person name="Coutinho P.M."/>
            <person name="de Vries R.P."/>
            <person name="Dyer P.S."/>
            <person name="Fillinger S."/>
            <person name="Fournier E."/>
            <person name="Gout L."/>
            <person name="Hahn M."/>
            <person name="Kohn L."/>
            <person name="Lapalu N."/>
            <person name="Plummer K.M."/>
            <person name="Pradier J.M."/>
            <person name="Quevillon E."/>
            <person name="Sharon A."/>
            <person name="Simon A."/>
            <person name="ten Have A."/>
            <person name="Tudzynski B."/>
            <person name="Tudzynski P."/>
            <person name="Wincker P."/>
            <person name="Andrew M."/>
            <person name="Anthouard V."/>
            <person name="Beever R.E."/>
            <person name="Beffa R."/>
            <person name="Benoit I."/>
            <person name="Bouzid O."/>
            <person name="Brault B."/>
            <person name="Chen Z."/>
            <person name="Choquer M."/>
            <person name="Collemare J."/>
            <person name="Cotton P."/>
            <person name="Danchin E.G."/>
            <person name="Da Silva C."/>
            <person name="Gautier A."/>
            <person name="Giraud C."/>
            <person name="Giraud T."/>
            <person name="Gonzalez C."/>
            <person name="Grossetete S."/>
            <person name="Guldener U."/>
            <person name="Henrissat B."/>
            <person name="Howlett B.J."/>
            <person name="Kodira C."/>
            <person name="Kretschmer M."/>
            <person name="Lappartient A."/>
            <person name="Leroch M."/>
            <person name="Levis C."/>
            <person name="Mauceli E."/>
            <person name="Neuveglise C."/>
            <person name="Oeser B."/>
            <person name="Pearson M."/>
            <person name="Poulain J."/>
            <person name="Poussereau N."/>
            <person name="Quesneville H."/>
            <person name="Rascle C."/>
            <person name="Schumacher J."/>
            <person name="Segurens B."/>
            <person name="Sexton A."/>
            <person name="Silva E."/>
            <person name="Sirven C."/>
            <person name="Soanes D.M."/>
            <person name="Talbot N.J."/>
            <person name="Templeton M."/>
            <person name="Yandava C."/>
            <person name="Yarden O."/>
            <person name="Zeng Q."/>
            <person name="Rollins J.A."/>
            <person name="Lebrun M.H."/>
            <person name="Dickman M."/>
        </authorList>
    </citation>
    <scope>NUCLEOTIDE SEQUENCE [LARGE SCALE GENOMIC DNA]</scope>
    <source>
        <strain evidence="2">T4</strain>
    </source>
</reference>
<accession>G2YQR9</accession>
<gene>
    <name evidence="1" type="ORF">BofuT4_uP131470.1</name>
</gene>
<proteinExistence type="predicted"/>
<dbReference type="HOGENOM" id="CLU_2903962_0_0_1"/>
<sequence>MLETEVYAPAKGKRRDLRWGFARDIVRDGCRSQIEKDGWMDDLVISQNITRVTSGYVGRIRK</sequence>
<dbReference type="EMBL" id="FQ790349">
    <property type="protein sequence ID" value="CCD53967.1"/>
    <property type="molecule type" value="Genomic_DNA"/>
</dbReference>
<evidence type="ECO:0000313" key="1">
    <source>
        <dbReference type="EMBL" id="CCD53967.1"/>
    </source>
</evidence>
<evidence type="ECO:0000313" key="2">
    <source>
        <dbReference type="Proteomes" id="UP000008177"/>
    </source>
</evidence>